<dbReference type="InterPro" id="IPR003445">
    <property type="entry name" value="Cat_transpt"/>
</dbReference>
<dbReference type="Pfam" id="PF02386">
    <property type="entry name" value="TrkH"/>
    <property type="match status" value="1"/>
</dbReference>
<evidence type="ECO:0000256" key="10">
    <source>
        <dbReference type="ARBA" id="ARBA00023065"/>
    </source>
</evidence>
<dbReference type="Proteomes" id="UP000327179">
    <property type="component" value="Chromosome"/>
</dbReference>
<keyword evidence="11 12" id="KW-0472">Membrane</keyword>
<feature type="binding site" evidence="13">
    <location>
        <position position="344"/>
    </location>
    <ligand>
        <name>K(+)</name>
        <dbReference type="ChEBI" id="CHEBI:29103"/>
    </ligand>
</feature>
<feature type="transmembrane region" description="Helical" evidence="14">
    <location>
        <begin position="64"/>
        <end position="82"/>
    </location>
</feature>
<keyword evidence="8 12" id="KW-0630">Potassium</keyword>
<evidence type="ECO:0000256" key="14">
    <source>
        <dbReference type="SAM" id="Phobius"/>
    </source>
</evidence>
<dbReference type="PIRSF" id="PIRSF006247">
    <property type="entry name" value="TrkH"/>
    <property type="match status" value="1"/>
</dbReference>
<feature type="transmembrane region" description="Helical" evidence="14">
    <location>
        <begin position="302"/>
        <end position="320"/>
    </location>
</feature>
<comment type="similarity">
    <text evidence="2 12">Belongs to the TrkH potassium transport family.</text>
</comment>
<feature type="binding site" evidence="13">
    <location>
        <position position="246"/>
    </location>
    <ligand>
        <name>K(+)</name>
        <dbReference type="ChEBI" id="CHEBI:29103"/>
    </ligand>
</feature>
<evidence type="ECO:0000256" key="7">
    <source>
        <dbReference type="ARBA" id="ARBA00022692"/>
    </source>
</evidence>
<feature type="transmembrane region" description="Helical" evidence="14">
    <location>
        <begin position="361"/>
        <end position="388"/>
    </location>
</feature>
<keyword evidence="3 12" id="KW-0813">Transport</keyword>
<keyword evidence="5 12" id="KW-0997">Cell inner membrane</keyword>
<dbReference type="RefSeq" id="WP_151131078.1">
    <property type="nucleotide sequence ID" value="NZ_CP043311.1"/>
</dbReference>
<feature type="transmembrane region" description="Helical" evidence="14">
    <location>
        <begin position="161"/>
        <end position="186"/>
    </location>
</feature>
<evidence type="ECO:0000256" key="5">
    <source>
        <dbReference type="ARBA" id="ARBA00022519"/>
    </source>
</evidence>
<evidence type="ECO:0000256" key="1">
    <source>
        <dbReference type="ARBA" id="ARBA00004429"/>
    </source>
</evidence>
<dbReference type="NCBIfam" id="TIGR00933">
    <property type="entry name" value="2a38"/>
    <property type="match status" value="1"/>
</dbReference>
<accession>A0A5J6QDY8</accession>
<evidence type="ECO:0000313" key="15">
    <source>
        <dbReference type="EMBL" id="QEY60523.1"/>
    </source>
</evidence>
<organism evidence="15 16">
    <name type="scientific">Metapseudomonas lalkuanensis</name>
    <dbReference type="NCBI Taxonomy" id="2604832"/>
    <lineage>
        <taxon>Bacteria</taxon>
        <taxon>Pseudomonadati</taxon>
        <taxon>Pseudomonadota</taxon>
        <taxon>Gammaproteobacteria</taxon>
        <taxon>Pseudomonadales</taxon>
        <taxon>Pseudomonadaceae</taxon>
        <taxon>Metapseudomonas</taxon>
    </lineage>
</organism>
<sequence length="508" mass="56166">MSSLSSRHRSQRPTTFALPPSASCAPRHAAIRRIFGVLLMLFSCTQLPPLLIDLYYGEGAWSGFLLALLITLATGLLTWLPVRGAREELRIRDGYLITALFWIVLGSFGSIPFLLIDNPRMTPVDALFESVSGISTTGATVLTGLDRLPRAVLYYRQQLQWFGGMGIIVLAVAIMPMLGIGGMQLYRAEMPGPLKEQKLSPRIAETAKTLWLLYCGLTLACALAYWAAGMSLFDAIGHSFSTIAIGGFSTHDASIGYFDSPLIELICMFFLVVSGINFGLHFLAWRSRSLRHYLRDAECRSYLLLLFAVFLICATTLMIHQHYEQPWQSLRYAAFMVVSIATTTGFGLADFSTWPTLLPYLLLYTTFIGACAGSTGGGMKVMRILLVYRQGIREFQRLLHPNGVFSVKLGRRHIPDRVMESVWGFCSIYLLTFVVLLLVLLALGLDQLTAFSALASCMNNLGPALGDAALHYANLPDSAKLVLSLAMVLGRLEVFSLLILLSPAFWRF</sequence>
<feature type="binding site" evidence="13">
    <location>
        <position position="460"/>
    </location>
    <ligand>
        <name>K(+)</name>
        <dbReference type="ChEBI" id="CHEBI:29103"/>
    </ligand>
</feature>
<keyword evidence="4 12" id="KW-1003">Cell membrane</keyword>
<gene>
    <name evidence="15" type="ORF">FXN65_00140</name>
</gene>
<keyword evidence="13" id="KW-0479">Metal-binding</keyword>
<feature type="binding site" evidence="13">
    <location>
        <position position="461"/>
    </location>
    <ligand>
        <name>K(+)</name>
        <dbReference type="ChEBI" id="CHEBI:29103"/>
    </ligand>
</feature>
<keyword evidence="9 14" id="KW-1133">Transmembrane helix</keyword>
<dbReference type="AlphaFoldDB" id="A0A5J6QDY8"/>
<evidence type="ECO:0000256" key="9">
    <source>
        <dbReference type="ARBA" id="ARBA00022989"/>
    </source>
</evidence>
<proteinExistence type="inferred from homology"/>
<feature type="binding site" evidence="13">
    <location>
        <position position="343"/>
    </location>
    <ligand>
        <name>K(+)</name>
        <dbReference type="ChEBI" id="CHEBI:29103"/>
    </ligand>
</feature>
<feature type="binding site" evidence="13">
    <location>
        <position position="137"/>
    </location>
    <ligand>
        <name>K(+)</name>
        <dbReference type="ChEBI" id="CHEBI:29103"/>
    </ligand>
</feature>
<evidence type="ECO:0000256" key="4">
    <source>
        <dbReference type="ARBA" id="ARBA00022475"/>
    </source>
</evidence>
<feature type="binding site" evidence="13">
    <location>
        <position position="245"/>
    </location>
    <ligand>
        <name>K(+)</name>
        <dbReference type="ChEBI" id="CHEBI:29103"/>
    </ligand>
</feature>
<keyword evidence="16" id="KW-1185">Reference proteome</keyword>
<evidence type="ECO:0000256" key="11">
    <source>
        <dbReference type="ARBA" id="ARBA00023136"/>
    </source>
</evidence>
<feature type="binding site" evidence="13">
    <location>
        <position position="136"/>
    </location>
    <ligand>
        <name>K(+)</name>
        <dbReference type="ChEBI" id="CHEBI:29103"/>
    </ligand>
</feature>
<feature type="transmembrane region" description="Helical" evidence="14">
    <location>
        <begin position="481"/>
        <end position="506"/>
    </location>
</feature>
<comment type="subcellular location">
    <subcellularLocation>
        <location evidence="1 12">Cell inner membrane</location>
        <topology evidence="1 12">Multi-pass membrane protein</topology>
    </subcellularLocation>
</comment>
<dbReference type="GO" id="GO:0015379">
    <property type="term" value="F:potassium:chloride symporter activity"/>
    <property type="evidence" value="ECO:0007669"/>
    <property type="project" value="InterPro"/>
</dbReference>
<keyword evidence="6 12" id="KW-0633">Potassium transport</keyword>
<evidence type="ECO:0000256" key="8">
    <source>
        <dbReference type="ARBA" id="ARBA00022958"/>
    </source>
</evidence>
<keyword evidence="10 12" id="KW-0406">Ion transport</keyword>
<evidence type="ECO:0000256" key="2">
    <source>
        <dbReference type="ARBA" id="ARBA00009137"/>
    </source>
</evidence>
<evidence type="ECO:0000256" key="12">
    <source>
        <dbReference type="PIRNR" id="PIRNR006247"/>
    </source>
</evidence>
<keyword evidence="7 14" id="KW-0812">Transmembrane</keyword>
<dbReference type="EMBL" id="CP043311">
    <property type="protein sequence ID" value="QEY60523.1"/>
    <property type="molecule type" value="Genomic_DNA"/>
</dbReference>
<protein>
    <recommendedName>
        <fullName evidence="12">Trk system potassium uptake protein</fullName>
    </recommendedName>
</protein>
<feature type="transmembrane region" description="Helical" evidence="14">
    <location>
        <begin position="422"/>
        <end position="445"/>
    </location>
</feature>
<dbReference type="KEGG" id="plal:FXN65_00140"/>
<dbReference type="PANTHER" id="PTHR32024:SF2">
    <property type="entry name" value="TRK SYSTEM POTASSIUM UPTAKE PROTEIN TRKG-RELATED"/>
    <property type="match status" value="1"/>
</dbReference>
<evidence type="ECO:0000313" key="16">
    <source>
        <dbReference type="Proteomes" id="UP000327179"/>
    </source>
</evidence>
<reference evidence="15 16" key="1">
    <citation type="submission" date="2019-08" db="EMBL/GenBank/DDBJ databases">
        <title>Whole-genome Sequencing of e-waste polymer degrading bacterium Pseudomonas sp. strain PE08.</title>
        <authorList>
            <person name="Kirdat K."/>
            <person name="Debbarma P."/>
            <person name="Narawade N."/>
            <person name="Suyal D."/>
            <person name="Thorat V."/>
            <person name="Shouche Y."/>
            <person name="Goel R."/>
            <person name="Yadav A."/>
        </authorList>
    </citation>
    <scope>NUCLEOTIDE SEQUENCE [LARGE SCALE GENOMIC DNA]</scope>
    <source>
        <strain evidence="15 16">PE08</strain>
    </source>
</reference>
<evidence type="ECO:0000256" key="3">
    <source>
        <dbReference type="ARBA" id="ARBA00022448"/>
    </source>
</evidence>
<feature type="transmembrane region" description="Helical" evidence="14">
    <location>
        <begin position="34"/>
        <end position="52"/>
    </location>
</feature>
<evidence type="ECO:0000256" key="6">
    <source>
        <dbReference type="ARBA" id="ARBA00022538"/>
    </source>
</evidence>
<feature type="transmembrane region" description="Helical" evidence="14">
    <location>
        <begin position="207"/>
        <end position="226"/>
    </location>
</feature>
<dbReference type="InterPro" id="IPR004772">
    <property type="entry name" value="TrkH"/>
</dbReference>
<feature type="transmembrane region" description="Helical" evidence="14">
    <location>
        <begin position="262"/>
        <end position="282"/>
    </location>
</feature>
<dbReference type="PANTHER" id="PTHR32024">
    <property type="entry name" value="TRK SYSTEM POTASSIUM UPTAKE PROTEIN TRKG-RELATED"/>
    <property type="match status" value="1"/>
</dbReference>
<dbReference type="GO" id="GO:0046872">
    <property type="term" value="F:metal ion binding"/>
    <property type="evidence" value="ECO:0007669"/>
    <property type="project" value="UniProtKB-KW"/>
</dbReference>
<comment type="function">
    <text evidence="12">Low-affinity potassium transport system. Interacts with Trk system potassium uptake protein TrkA.</text>
</comment>
<name>A0A5J6QDY8_9GAMM</name>
<evidence type="ECO:0000256" key="13">
    <source>
        <dbReference type="PIRSR" id="PIRSR006247-1"/>
    </source>
</evidence>
<dbReference type="GO" id="GO:0005886">
    <property type="term" value="C:plasma membrane"/>
    <property type="evidence" value="ECO:0007669"/>
    <property type="project" value="UniProtKB-SubCell"/>
</dbReference>
<feature type="transmembrane region" description="Helical" evidence="14">
    <location>
        <begin position="94"/>
        <end position="116"/>
    </location>
</feature>